<dbReference type="PRINTS" id="PR00821">
    <property type="entry name" value="TAGLIPASE"/>
</dbReference>
<dbReference type="GO" id="GO:0016298">
    <property type="term" value="F:lipase activity"/>
    <property type="evidence" value="ECO:0007669"/>
    <property type="project" value="InterPro"/>
</dbReference>
<dbReference type="InterPro" id="IPR029058">
    <property type="entry name" value="AB_hydrolase_fold"/>
</dbReference>
<dbReference type="InterPro" id="IPR000734">
    <property type="entry name" value="TAG_lipase"/>
</dbReference>
<dbReference type="OrthoDB" id="6422033at2759"/>
<evidence type="ECO:0000259" key="5">
    <source>
        <dbReference type="Pfam" id="PF00151"/>
    </source>
</evidence>
<evidence type="ECO:0000256" key="1">
    <source>
        <dbReference type="ARBA" id="ARBA00004613"/>
    </source>
</evidence>
<protein>
    <recommendedName>
        <fullName evidence="5">Lipase domain-containing protein</fullName>
    </recommendedName>
</protein>
<gene>
    <name evidence="6" type="ORF">OSB1V03_LOCUS3365</name>
</gene>
<organism evidence="6">
    <name type="scientific">Medioppia subpectinata</name>
    <dbReference type="NCBI Taxonomy" id="1979941"/>
    <lineage>
        <taxon>Eukaryota</taxon>
        <taxon>Metazoa</taxon>
        <taxon>Ecdysozoa</taxon>
        <taxon>Arthropoda</taxon>
        <taxon>Chelicerata</taxon>
        <taxon>Arachnida</taxon>
        <taxon>Acari</taxon>
        <taxon>Acariformes</taxon>
        <taxon>Sarcoptiformes</taxon>
        <taxon>Oribatida</taxon>
        <taxon>Brachypylina</taxon>
        <taxon>Oppioidea</taxon>
        <taxon>Oppiidae</taxon>
        <taxon>Medioppia</taxon>
    </lineage>
</organism>
<dbReference type="EMBL" id="OC855926">
    <property type="protein sequence ID" value="CAD7622902.1"/>
    <property type="molecule type" value="Genomic_DNA"/>
</dbReference>
<dbReference type="Proteomes" id="UP000759131">
    <property type="component" value="Unassembled WGS sequence"/>
</dbReference>
<feature type="domain" description="Lipase" evidence="5">
    <location>
        <begin position="116"/>
        <end position="452"/>
    </location>
</feature>
<dbReference type="InterPro" id="IPR033906">
    <property type="entry name" value="Lipase_N"/>
</dbReference>
<evidence type="ECO:0000256" key="3">
    <source>
        <dbReference type="ARBA" id="ARBA00022525"/>
    </source>
</evidence>
<proteinExistence type="inferred from homology"/>
<reference evidence="6" key="1">
    <citation type="submission" date="2020-11" db="EMBL/GenBank/DDBJ databases">
        <authorList>
            <person name="Tran Van P."/>
        </authorList>
    </citation>
    <scope>NUCLEOTIDE SEQUENCE</scope>
</reference>
<sequence>MSHIRDKSSAVFCPKDGSETQIEANRQKVHYIACNPVLKHKCRDLLTEELKPLTFKEDIHSVDYMRQYPKSSLVCVKFMRINTSKFNIKMKLNLIVLVVAVIEVHSVCTDDMLGKTCYRDIGCFSPTEYNESAGALPLLPMSPDFIAPVFHMYTQEHRTIPRNYSYNATADQLRYSTFNASLRTAFIVHGFRSGYSLWLENMRDLIFYKSNDQFNVVVVIWEKGARAPLYNLAASNTRVVGALIGFFINSLCKTYNITNDRFWLIGHSLGAHVMGFAGKRLNNPQVARITALDPAGITFQSKNTALRLDHSDAQIVDVIHTDAPDSNTEGFGTSDTLGHFDFYPNGGSLQPGCAASDITSKLNTITSGDEISCSRSRAWAIMNNIEKPRDECSAVAYQCENYAAFLEGRCANCADNKCQPMGLNPDYWTDKKMDNKTVDSQYFVNTGPKEDYCSLII</sequence>
<dbReference type="GO" id="GO:0016042">
    <property type="term" value="P:lipid catabolic process"/>
    <property type="evidence" value="ECO:0007669"/>
    <property type="project" value="TreeGrafter"/>
</dbReference>
<accession>A0A7R9PVY0</accession>
<comment type="similarity">
    <text evidence="2 4">Belongs to the AB hydrolase superfamily. Lipase family.</text>
</comment>
<dbReference type="GO" id="GO:0005615">
    <property type="term" value="C:extracellular space"/>
    <property type="evidence" value="ECO:0007669"/>
    <property type="project" value="TreeGrafter"/>
</dbReference>
<dbReference type="PANTHER" id="PTHR11610:SF173">
    <property type="entry name" value="LIPASE DOMAIN-CONTAINING PROTEIN-RELATED"/>
    <property type="match status" value="1"/>
</dbReference>
<dbReference type="Pfam" id="PF00151">
    <property type="entry name" value="Lipase"/>
    <property type="match status" value="1"/>
</dbReference>
<dbReference type="CDD" id="cd00707">
    <property type="entry name" value="Pancreat_lipase_like"/>
    <property type="match status" value="1"/>
</dbReference>
<dbReference type="PANTHER" id="PTHR11610">
    <property type="entry name" value="LIPASE"/>
    <property type="match status" value="1"/>
</dbReference>
<dbReference type="InterPro" id="IPR013818">
    <property type="entry name" value="Lipase"/>
</dbReference>
<dbReference type="Gene3D" id="3.40.50.1820">
    <property type="entry name" value="alpha/beta hydrolase"/>
    <property type="match status" value="1"/>
</dbReference>
<evidence type="ECO:0000313" key="7">
    <source>
        <dbReference type="Proteomes" id="UP000759131"/>
    </source>
</evidence>
<evidence type="ECO:0000313" key="6">
    <source>
        <dbReference type="EMBL" id="CAD7622902.1"/>
    </source>
</evidence>
<keyword evidence="7" id="KW-1185">Reference proteome</keyword>
<evidence type="ECO:0000256" key="4">
    <source>
        <dbReference type="RuleBase" id="RU004262"/>
    </source>
</evidence>
<comment type="subcellular location">
    <subcellularLocation>
        <location evidence="1">Secreted</location>
    </subcellularLocation>
</comment>
<dbReference type="SUPFAM" id="SSF53474">
    <property type="entry name" value="alpha/beta-Hydrolases"/>
    <property type="match status" value="1"/>
</dbReference>
<dbReference type="EMBL" id="CAJPIZ010001351">
    <property type="protein sequence ID" value="CAG2103332.1"/>
    <property type="molecule type" value="Genomic_DNA"/>
</dbReference>
<evidence type="ECO:0000256" key="2">
    <source>
        <dbReference type="ARBA" id="ARBA00010701"/>
    </source>
</evidence>
<keyword evidence="3" id="KW-0964">Secreted</keyword>
<dbReference type="AlphaFoldDB" id="A0A7R9PVY0"/>
<name>A0A7R9PVY0_9ACAR</name>